<keyword evidence="2" id="KW-1185">Reference proteome</keyword>
<organism evidence="1 2">
    <name type="scientific">Elysia marginata</name>
    <dbReference type="NCBI Taxonomy" id="1093978"/>
    <lineage>
        <taxon>Eukaryota</taxon>
        <taxon>Metazoa</taxon>
        <taxon>Spiralia</taxon>
        <taxon>Lophotrochozoa</taxon>
        <taxon>Mollusca</taxon>
        <taxon>Gastropoda</taxon>
        <taxon>Heterobranchia</taxon>
        <taxon>Euthyneura</taxon>
        <taxon>Panpulmonata</taxon>
        <taxon>Sacoglossa</taxon>
        <taxon>Placobranchoidea</taxon>
        <taxon>Plakobranchidae</taxon>
        <taxon>Elysia</taxon>
    </lineage>
</organism>
<sequence length="347" mass="39238">MKNFAEKTFVKHFFNTAPPFKLTDRSGVLWDTEFKGLLRTTVDEDGNIVKKPTIKFSHIKQYTAEIVNGAYASLEVPSGTYHASKEEKFIDLITRFSRYAEAVNNISADTSFNASSFILWYFKTHSTSSFTFEDFRDSLTDIEGGSMDVEEVILVNHLGRLNYIEDSIDDAVKDPRNIVTLAGDPYELIRPALKCKYVLLKTLFWLVWEIGPMSLRSFVCDLYRKRFDMRYPSVHNVLQIFPGLLTFVMYVLQDARGINPPACAGRIVTALNHKMIVAYQMKGAGGRRAATMRQNEVSAAVMSACELFLDLADKIPSVLTLRQYVSEVFLRSGFIKPSDVEASHLSG</sequence>
<name>A0AAV4HNJ6_9GAST</name>
<evidence type="ECO:0000313" key="2">
    <source>
        <dbReference type="Proteomes" id="UP000762676"/>
    </source>
</evidence>
<accession>A0AAV4HNJ6</accession>
<gene>
    <name evidence="1" type="ORF">ElyMa_004523600</name>
</gene>
<comment type="caution">
    <text evidence="1">The sequence shown here is derived from an EMBL/GenBank/DDBJ whole genome shotgun (WGS) entry which is preliminary data.</text>
</comment>
<dbReference type="AlphaFoldDB" id="A0AAV4HNJ6"/>
<proteinExistence type="predicted"/>
<dbReference type="Proteomes" id="UP000762676">
    <property type="component" value="Unassembled WGS sequence"/>
</dbReference>
<reference evidence="1 2" key="1">
    <citation type="journal article" date="2021" name="Elife">
        <title>Chloroplast acquisition without the gene transfer in kleptoplastic sea slugs, Plakobranchus ocellatus.</title>
        <authorList>
            <person name="Maeda T."/>
            <person name="Takahashi S."/>
            <person name="Yoshida T."/>
            <person name="Shimamura S."/>
            <person name="Takaki Y."/>
            <person name="Nagai Y."/>
            <person name="Toyoda A."/>
            <person name="Suzuki Y."/>
            <person name="Arimoto A."/>
            <person name="Ishii H."/>
            <person name="Satoh N."/>
            <person name="Nishiyama T."/>
            <person name="Hasebe M."/>
            <person name="Maruyama T."/>
            <person name="Minagawa J."/>
            <person name="Obokata J."/>
            <person name="Shigenobu S."/>
        </authorList>
    </citation>
    <scope>NUCLEOTIDE SEQUENCE [LARGE SCALE GENOMIC DNA]</scope>
</reference>
<dbReference type="EMBL" id="BMAT01009132">
    <property type="protein sequence ID" value="GFR99264.1"/>
    <property type="molecule type" value="Genomic_DNA"/>
</dbReference>
<evidence type="ECO:0000313" key="1">
    <source>
        <dbReference type="EMBL" id="GFR99264.1"/>
    </source>
</evidence>
<protein>
    <submittedName>
        <fullName evidence="1">Uncharacterized protein</fullName>
    </submittedName>
</protein>